<evidence type="ECO:0000256" key="2">
    <source>
        <dbReference type="ARBA" id="ARBA00022679"/>
    </source>
</evidence>
<evidence type="ECO:0000256" key="6">
    <source>
        <dbReference type="ARBA" id="ARBA00047615"/>
    </source>
</evidence>
<dbReference type="SUPFAM" id="SSF52540">
    <property type="entry name" value="P-loop containing nucleoside triphosphate hydrolases"/>
    <property type="match status" value="1"/>
</dbReference>
<keyword evidence="2 8" id="KW-0808">Transferase</keyword>
<dbReference type="HAMAP" id="MF_00238">
    <property type="entry name" value="Cytidyl_kinase_type1"/>
    <property type="match status" value="1"/>
</dbReference>
<dbReference type="GO" id="GO:0006220">
    <property type="term" value="P:pyrimidine nucleotide metabolic process"/>
    <property type="evidence" value="ECO:0007669"/>
    <property type="project" value="UniProtKB-UniRule"/>
</dbReference>
<dbReference type="PANTHER" id="PTHR21299:SF2">
    <property type="entry name" value="CYTIDYLATE KINASE"/>
    <property type="match status" value="1"/>
</dbReference>
<gene>
    <name evidence="8" type="primary">cmk</name>
    <name evidence="10" type="ORF">GJJ30_06005</name>
</gene>
<accession>A0A7K0EGZ2</accession>
<comment type="subcellular location">
    <subcellularLocation>
        <location evidence="8">Cytoplasm</location>
    </subcellularLocation>
</comment>
<keyword evidence="4 8" id="KW-0418">Kinase</keyword>
<dbReference type="CDD" id="cd02020">
    <property type="entry name" value="CMPK"/>
    <property type="match status" value="1"/>
</dbReference>
<dbReference type="PANTHER" id="PTHR21299">
    <property type="entry name" value="CYTIDYLATE KINASE/PANTOATE-BETA-ALANINE LIGASE"/>
    <property type="match status" value="1"/>
</dbReference>
<sequence>MNDPQRFSSARPVKIEIRNPRIIIAIDGHSGCGKSTTAKKVASHLGYIYVDTGAMYRAVTLYFLRNHISFTDLPAIDEALATISISFQFNPETNGNEIHLNGVNVENEIRKLEIANAVPVVSAIPAVRRMMVAIQQKLGRNRGIVMDGRDIGTKVFPEAELKIFMTADALIRAERRQLELQQKGEVVALAEILENIRKRDHLDTTRAESPLRQASDAELLDTSFMTIDEQVRWVVRACENRIELVTEPALTDLQYEG</sequence>
<dbReference type="GO" id="GO:0036431">
    <property type="term" value="F:dCMP kinase activity"/>
    <property type="evidence" value="ECO:0007669"/>
    <property type="project" value="InterPro"/>
</dbReference>
<dbReference type="InterPro" id="IPR027417">
    <property type="entry name" value="P-loop_NTPase"/>
</dbReference>
<keyword evidence="5 8" id="KW-0067">ATP-binding</keyword>
<keyword evidence="8" id="KW-0963">Cytoplasm</keyword>
<organism evidence="10 11">
    <name type="scientific">Larkinella terrae</name>
    <dbReference type="NCBI Taxonomy" id="2025311"/>
    <lineage>
        <taxon>Bacteria</taxon>
        <taxon>Pseudomonadati</taxon>
        <taxon>Bacteroidota</taxon>
        <taxon>Cytophagia</taxon>
        <taxon>Cytophagales</taxon>
        <taxon>Spirosomataceae</taxon>
        <taxon>Larkinella</taxon>
    </lineage>
</organism>
<proteinExistence type="inferred from homology"/>
<evidence type="ECO:0000313" key="10">
    <source>
        <dbReference type="EMBL" id="MRS60841.1"/>
    </source>
</evidence>
<evidence type="ECO:0000256" key="7">
    <source>
        <dbReference type="ARBA" id="ARBA00048478"/>
    </source>
</evidence>
<dbReference type="InterPro" id="IPR003136">
    <property type="entry name" value="Cytidylate_kin"/>
</dbReference>
<evidence type="ECO:0000259" key="9">
    <source>
        <dbReference type="Pfam" id="PF02224"/>
    </source>
</evidence>
<evidence type="ECO:0000313" key="11">
    <source>
        <dbReference type="Proteomes" id="UP000441754"/>
    </source>
</evidence>
<evidence type="ECO:0000256" key="8">
    <source>
        <dbReference type="HAMAP-Rule" id="MF_00238"/>
    </source>
</evidence>
<dbReference type="OrthoDB" id="9807434at2"/>
<dbReference type="Pfam" id="PF02224">
    <property type="entry name" value="Cytidylate_kin"/>
    <property type="match status" value="1"/>
</dbReference>
<dbReference type="EMBL" id="WJXZ01000002">
    <property type="protein sequence ID" value="MRS60841.1"/>
    <property type="molecule type" value="Genomic_DNA"/>
</dbReference>
<dbReference type="Gene3D" id="3.40.50.300">
    <property type="entry name" value="P-loop containing nucleotide triphosphate hydrolases"/>
    <property type="match status" value="1"/>
</dbReference>
<keyword evidence="3 8" id="KW-0547">Nucleotide-binding</keyword>
<comment type="caution">
    <text evidence="10">The sequence shown here is derived from an EMBL/GenBank/DDBJ whole genome shotgun (WGS) entry which is preliminary data.</text>
</comment>
<comment type="catalytic activity">
    <reaction evidence="6 8">
        <text>dCMP + ATP = dCDP + ADP</text>
        <dbReference type="Rhea" id="RHEA:25094"/>
        <dbReference type="ChEBI" id="CHEBI:30616"/>
        <dbReference type="ChEBI" id="CHEBI:57566"/>
        <dbReference type="ChEBI" id="CHEBI:58593"/>
        <dbReference type="ChEBI" id="CHEBI:456216"/>
        <dbReference type="EC" id="2.7.4.25"/>
    </reaction>
</comment>
<dbReference type="GO" id="GO:0005524">
    <property type="term" value="F:ATP binding"/>
    <property type="evidence" value="ECO:0007669"/>
    <property type="project" value="UniProtKB-UniRule"/>
</dbReference>
<dbReference type="RefSeq" id="WP_154174447.1">
    <property type="nucleotide sequence ID" value="NZ_WJXZ01000002.1"/>
</dbReference>
<feature type="domain" description="Cytidylate kinase" evidence="9">
    <location>
        <begin position="24"/>
        <end position="238"/>
    </location>
</feature>
<evidence type="ECO:0000256" key="5">
    <source>
        <dbReference type="ARBA" id="ARBA00022840"/>
    </source>
</evidence>
<comment type="catalytic activity">
    <reaction evidence="7 8">
        <text>CMP + ATP = CDP + ADP</text>
        <dbReference type="Rhea" id="RHEA:11600"/>
        <dbReference type="ChEBI" id="CHEBI:30616"/>
        <dbReference type="ChEBI" id="CHEBI:58069"/>
        <dbReference type="ChEBI" id="CHEBI:60377"/>
        <dbReference type="ChEBI" id="CHEBI:456216"/>
        <dbReference type="EC" id="2.7.4.25"/>
    </reaction>
</comment>
<evidence type="ECO:0000256" key="4">
    <source>
        <dbReference type="ARBA" id="ARBA00022777"/>
    </source>
</evidence>
<feature type="binding site" evidence="8">
    <location>
        <begin position="28"/>
        <end position="36"/>
    </location>
    <ligand>
        <name>ATP</name>
        <dbReference type="ChEBI" id="CHEBI:30616"/>
    </ligand>
</feature>
<reference evidence="10 11" key="1">
    <citation type="journal article" date="2018" name="Antonie Van Leeuwenhoek">
        <title>Larkinella terrae sp. nov., isolated from soil on Jeju Island, South Korea.</title>
        <authorList>
            <person name="Ten L.N."/>
            <person name="Jeon J."/>
            <person name="Park S.J."/>
            <person name="Park S."/>
            <person name="Lee S.Y."/>
            <person name="Kim M.K."/>
            <person name="Jung H.Y."/>
        </authorList>
    </citation>
    <scope>NUCLEOTIDE SEQUENCE [LARGE SCALE GENOMIC DNA]</scope>
    <source>
        <strain evidence="10 11">KCTC 52001</strain>
    </source>
</reference>
<dbReference type="NCBIfam" id="TIGR00017">
    <property type="entry name" value="cmk"/>
    <property type="match status" value="1"/>
</dbReference>
<evidence type="ECO:0000256" key="1">
    <source>
        <dbReference type="ARBA" id="ARBA00009427"/>
    </source>
</evidence>
<protein>
    <recommendedName>
        <fullName evidence="8">Cytidylate kinase</fullName>
        <shortName evidence="8">CK</shortName>
        <ecNumber evidence="8">2.7.4.25</ecNumber>
    </recommendedName>
    <alternativeName>
        <fullName evidence="8">Cytidine monophosphate kinase</fullName>
        <shortName evidence="8">CMP kinase</shortName>
    </alternativeName>
</protein>
<dbReference type="EC" id="2.7.4.25" evidence="8"/>
<dbReference type="GO" id="GO:0005829">
    <property type="term" value="C:cytosol"/>
    <property type="evidence" value="ECO:0007669"/>
    <property type="project" value="TreeGrafter"/>
</dbReference>
<dbReference type="Proteomes" id="UP000441754">
    <property type="component" value="Unassembled WGS sequence"/>
</dbReference>
<dbReference type="InterPro" id="IPR011994">
    <property type="entry name" value="Cytidylate_kinase_dom"/>
</dbReference>
<name>A0A7K0EGZ2_9BACT</name>
<keyword evidence="11" id="KW-1185">Reference proteome</keyword>
<dbReference type="AlphaFoldDB" id="A0A7K0EGZ2"/>
<dbReference type="GO" id="GO:0015949">
    <property type="term" value="P:nucleobase-containing small molecule interconversion"/>
    <property type="evidence" value="ECO:0007669"/>
    <property type="project" value="TreeGrafter"/>
</dbReference>
<evidence type="ECO:0000256" key="3">
    <source>
        <dbReference type="ARBA" id="ARBA00022741"/>
    </source>
</evidence>
<comment type="similarity">
    <text evidence="1 8">Belongs to the cytidylate kinase family. Type 1 subfamily.</text>
</comment>